<protein>
    <submittedName>
        <fullName evidence="1">Uncharacterized protein</fullName>
    </submittedName>
</protein>
<dbReference type="HOGENOM" id="CLU_2591294_0_0_1"/>
<organism evidence="1 2">
    <name type="scientific">Serendipita vermifera MAFF 305830</name>
    <dbReference type="NCBI Taxonomy" id="933852"/>
    <lineage>
        <taxon>Eukaryota</taxon>
        <taxon>Fungi</taxon>
        <taxon>Dikarya</taxon>
        <taxon>Basidiomycota</taxon>
        <taxon>Agaricomycotina</taxon>
        <taxon>Agaricomycetes</taxon>
        <taxon>Sebacinales</taxon>
        <taxon>Serendipitaceae</taxon>
        <taxon>Serendipita</taxon>
    </lineage>
</organism>
<keyword evidence="2" id="KW-1185">Reference proteome</keyword>
<gene>
    <name evidence="1" type="ORF">M408DRAFT_271059</name>
</gene>
<evidence type="ECO:0000313" key="1">
    <source>
        <dbReference type="EMBL" id="KIM30818.1"/>
    </source>
</evidence>
<reference evidence="1 2" key="1">
    <citation type="submission" date="2014-04" db="EMBL/GenBank/DDBJ databases">
        <authorList>
            <consortium name="DOE Joint Genome Institute"/>
            <person name="Kuo A."/>
            <person name="Zuccaro A."/>
            <person name="Kohler A."/>
            <person name="Nagy L.G."/>
            <person name="Floudas D."/>
            <person name="Copeland A."/>
            <person name="Barry K.W."/>
            <person name="Cichocki N."/>
            <person name="Veneault-Fourrey C."/>
            <person name="LaButti K."/>
            <person name="Lindquist E.A."/>
            <person name="Lipzen A."/>
            <person name="Lundell T."/>
            <person name="Morin E."/>
            <person name="Murat C."/>
            <person name="Sun H."/>
            <person name="Tunlid A."/>
            <person name="Henrissat B."/>
            <person name="Grigoriev I.V."/>
            <person name="Hibbett D.S."/>
            <person name="Martin F."/>
            <person name="Nordberg H.P."/>
            <person name="Cantor M.N."/>
            <person name="Hua S.X."/>
        </authorList>
    </citation>
    <scope>NUCLEOTIDE SEQUENCE [LARGE SCALE GENOMIC DNA]</scope>
    <source>
        <strain evidence="1 2">MAFF 305830</strain>
    </source>
</reference>
<dbReference type="Proteomes" id="UP000054097">
    <property type="component" value="Unassembled WGS sequence"/>
</dbReference>
<dbReference type="EMBL" id="KN824283">
    <property type="protein sequence ID" value="KIM30818.1"/>
    <property type="molecule type" value="Genomic_DNA"/>
</dbReference>
<evidence type="ECO:0000313" key="2">
    <source>
        <dbReference type="Proteomes" id="UP000054097"/>
    </source>
</evidence>
<name>A0A0C2WXF9_SERVB</name>
<dbReference type="AlphaFoldDB" id="A0A0C2WXF9"/>
<proteinExistence type="predicted"/>
<sequence>MISLTIFTNHHFRFDCGFCAVPQELPFHFESEDSMRIKITNIDRRLHILYKEDVESSYGRGASLVFDIQTGLQDWVAGKR</sequence>
<accession>A0A0C2WXF9</accession>
<reference evidence="2" key="2">
    <citation type="submission" date="2015-01" db="EMBL/GenBank/DDBJ databases">
        <title>Evolutionary Origins and Diversification of the Mycorrhizal Mutualists.</title>
        <authorList>
            <consortium name="DOE Joint Genome Institute"/>
            <consortium name="Mycorrhizal Genomics Consortium"/>
            <person name="Kohler A."/>
            <person name="Kuo A."/>
            <person name="Nagy L.G."/>
            <person name="Floudas D."/>
            <person name="Copeland A."/>
            <person name="Barry K.W."/>
            <person name="Cichocki N."/>
            <person name="Veneault-Fourrey C."/>
            <person name="LaButti K."/>
            <person name="Lindquist E.A."/>
            <person name="Lipzen A."/>
            <person name="Lundell T."/>
            <person name="Morin E."/>
            <person name="Murat C."/>
            <person name="Riley R."/>
            <person name="Ohm R."/>
            <person name="Sun H."/>
            <person name="Tunlid A."/>
            <person name="Henrissat B."/>
            <person name="Grigoriev I.V."/>
            <person name="Hibbett D.S."/>
            <person name="Martin F."/>
        </authorList>
    </citation>
    <scope>NUCLEOTIDE SEQUENCE [LARGE SCALE GENOMIC DNA]</scope>
    <source>
        <strain evidence="2">MAFF 305830</strain>
    </source>
</reference>